<reference evidence="2 3" key="1">
    <citation type="submission" date="2019-08" db="EMBL/GenBank/DDBJ databases">
        <title>The genome of the soybean aphid Biotype 1, its phylome, world population structure and adaptation to the North American continent.</title>
        <authorList>
            <person name="Giordano R."/>
            <person name="Donthu R.K."/>
            <person name="Hernandez A.G."/>
            <person name="Wright C.L."/>
            <person name="Zimin A.V."/>
        </authorList>
    </citation>
    <scope>NUCLEOTIDE SEQUENCE [LARGE SCALE GENOMIC DNA]</scope>
    <source>
        <tissue evidence="2">Whole aphids</tissue>
    </source>
</reference>
<dbReference type="AlphaFoldDB" id="A0A6G0TIS8"/>
<comment type="caution">
    <text evidence="2">The sequence shown here is derived from an EMBL/GenBank/DDBJ whole genome shotgun (WGS) entry which is preliminary data.</text>
</comment>
<gene>
    <name evidence="2" type="ORF">AGLY_009200</name>
</gene>
<keyword evidence="1" id="KW-0812">Transmembrane</keyword>
<evidence type="ECO:0000313" key="3">
    <source>
        <dbReference type="Proteomes" id="UP000475862"/>
    </source>
</evidence>
<accession>A0A6G0TIS8</accession>
<evidence type="ECO:0000256" key="1">
    <source>
        <dbReference type="SAM" id="Phobius"/>
    </source>
</evidence>
<feature type="transmembrane region" description="Helical" evidence="1">
    <location>
        <begin position="46"/>
        <end position="64"/>
    </location>
</feature>
<sequence length="200" mass="23991">MIKILSTKTRTITLLNYITRSINFNLNIKIYHIITYKDVRHDQSSCILFLVIFFFFFKDIFMHVKCNVVPNCIQFTVLLIIQKLMLTFTYFVFYCKFNLLKYDGMLIIKYKQQPITEETNKKYLAQSLHIIYLNSNSKISYKYIYINKTQVRINYISILNKNISNSYTITLFNTEASFEKIPITRVIRVITYTSYNYQID</sequence>
<dbReference type="EMBL" id="VYZN01000034">
    <property type="protein sequence ID" value="KAE9533562.1"/>
    <property type="molecule type" value="Genomic_DNA"/>
</dbReference>
<organism evidence="2 3">
    <name type="scientific">Aphis glycines</name>
    <name type="common">Soybean aphid</name>
    <dbReference type="NCBI Taxonomy" id="307491"/>
    <lineage>
        <taxon>Eukaryota</taxon>
        <taxon>Metazoa</taxon>
        <taxon>Ecdysozoa</taxon>
        <taxon>Arthropoda</taxon>
        <taxon>Hexapoda</taxon>
        <taxon>Insecta</taxon>
        <taxon>Pterygota</taxon>
        <taxon>Neoptera</taxon>
        <taxon>Paraneoptera</taxon>
        <taxon>Hemiptera</taxon>
        <taxon>Sternorrhyncha</taxon>
        <taxon>Aphidomorpha</taxon>
        <taxon>Aphidoidea</taxon>
        <taxon>Aphididae</taxon>
        <taxon>Aphidini</taxon>
        <taxon>Aphis</taxon>
        <taxon>Aphis</taxon>
    </lineage>
</organism>
<protein>
    <recommendedName>
        <fullName evidence="4">Transmembrane protein</fullName>
    </recommendedName>
</protein>
<proteinExistence type="predicted"/>
<dbReference type="Proteomes" id="UP000475862">
    <property type="component" value="Unassembled WGS sequence"/>
</dbReference>
<keyword evidence="1" id="KW-0472">Membrane</keyword>
<feature type="transmembrane region" description="Helical" evidence="1">
    <location>
        <begin position="76"/>
        <end position="95"/>
    </location>
</feature>
<keyword evidence="3" id="KW-1185">Reference proteome</keyword>
<evidence type="ECO:0008006" key="4">
    <source>
        <dbReference type="Google" id="ProtNLM"/>
    </source>
</evidence>
<name>A0A6G0TIS8_APHGL</name>
<keyword evidence="1" id="KW-1133">Transmembrane helix</keyword>
<evidence type="ECO:0000313" key="2">
    <source>
        <dbReference type="EMBL" id="KAE9533562.1"/>
    </source>
</evidence>